<accession>A0ABT1JAI0</accession>
<protein>
    <submittedName>
        <fullName evidence="1">Uncharacterized protein</fullName>
    </submittedName>
</protein>
<keyword evidence="2" id="KW-1185">Reference proteome</keyword>
<sequence length="149" mass="16477">MEREREEEMIYRALDYQLTCSKCGHDVTGSRGQQIVMEKFGWFDEWQCENCGLVSDDYGDGPGPEDVREGLLAQFGGFRVRLVEGRDGTVAAARHLREILDYSPAEAIGRLRAAKAGEPLGTAVEVEALVQALRRDGYAYETVAAGSED</sequence>
<gene>
    <name evidence="1" type="ORF">FHR36_007661</name>
</gene>
<proteinExistence type="predicted"/>
<dbReference type="EMBL" id="JAMZDX010000009">
    <property type="protein sequence ID" value="MCP2314460.1"/>
    <property type="molecule type" value="Genomic_DNA"/>
</dbReference>
<reference evidence="1 2" key="1">
    <citation type="submission" date="2022-06" db="EMBL/GenBank/DDBJ databases">
        <title>Sequencing the genomes of 1000 actinobacteria strains.</title>
        <authorList>
            <person name="Klenk H.-P."/>
        </authorList>
    </citation>
    <scope>NUCLEOTIDE SEQUENCE [LARGE SCALE GENOMIC DNA]</scope>
    <source>
        <strain evidence="1 2">DSM 41656</strain>
    </source>
</reference>
<evidence type="ECO:0000313" key="1">
    <source>
        <dbReference type="EMBL" id="MCP2314460.1"/>
    </source>
</evidence>
<organism evidence="1 2">
    <name type="scientific">Kitasatospora paracochleata</name>
    <dbReference type="NCBI Taxonomy" id="58354"/>
    <lineage>
        <taxon>Bacteria</taxon>
        <taxon>Bacillati</taxon>
        <taxon>Actinomycetota</taxon>
        <taxon>Actinomycetes</taxon>
        <taxon>Kitasatosporales</taxon>
        <taxon>Streptomycetaceae</taxon>
        <taxon>Kitasatospora</taxon>
    </lineage>
</organism>
<dbReference type="Proteomes" id="UP001206483">
    <property type="component" value="Unassembled WGS sequence"/>
</dbReference>
<evidence type="ECO:0000313" key="2">
    <source>
        <dbReference type="Proteomes" id="UP001206483"/>
    </source>
</evidence>
<name>A0ABT1JAI0_9ACTN</name>
<dbReference type="RefSeq" id="WP_253804793.1">
    <property type="nucleotide sequence ID" value="NZ_BAAAUB010000012.1"/>
</dbReference>
<comment type="caution">
    <text evidence="1">The sequence shown here is derived from an EMBL/GenBank/DDBJ whole genome shotgun (WGS) entry which is preliminary data.</text>
</comment>